<feature type="transmembrane region" description="Helical" evidence="3">
    <location>
        <begin position="66"/>
        <end position="85"/>
    </location>
</feature>
<dbReference type="InterPro" id="IPR042099">
    <property type="entry name" value="ANL_N_sf"/>
</dbReference>
<keyword evidence="3" id="KW-1133">Transmembrane helix</keyword>
<dbReference type="GO" id="GO:0031956">
    <property type="term" value="F:medium-chain fatty acid-CoA ligase activity"/>
    <property type="evidence" value="ECO:0007669"/>
    <property type="project" value="TreeGrafter"/>
</dbReference>
<name>A0A0C5VR63_9GAMM</name>
<evidence type="ECO:0000259" key="4">
    <source>
        <dbReference type="Pfam" id="PF00501"/>
    </source>
</evidence>
<keyword evidence="3" id="KW-0472">Membrane</keyword>
<dbReference type="GO" id="GO:0004467">
    <property type="term" value="F:long-chain fatty acid-CoA ligase activity"/>
    <property type="evidence" value="ECO:0007669"/>
    <property type="project" value="UniProtKB-EC"/>
</dbReference>
<dbReference type="EMBL" id="CP007142">
    <property type="protein sequence ID" value="AJQ97127.1"/>
    <property type="molecule type" value="Genomic_DNA"/>
</dbReference>
<gene>
    <name evidence="5" type="ORF">YC6258_05097</name>
</gene>
<comment type="similarity">
    <text evidence="1">Belongs to the ATP-dependent AMP-binding enzyme family.</text>
</comment>
<proteinExistence type="inferred from homology"/>
<keyword evidence="6" id="KW-1185">Reference proteome</keyword>
<dbReference type="SUPFAM" id="SSF56801">
    <property type="entry name" value="Acetyl-CoA synthetase-like"/>
    <property type="match status" value="1"/>
</dbReference>
<evidence type="ECO:0000256" key="1">
    <source>
        <dbReference type="ARBA" id="ARBA00006432"/>
    </source>
</evidence>
<dbReference type="PROSITE" id="PS00455">
    <property type="entry name" value="AMP_BINDING"/>
    <property type="match status" value="1"/>
</dbReference>
<dbReference type="OrthoDB" id="9803968at2"/>
<dbReference type="Pfam" id="PF00501">
    <property type="entry name" value="AMP-binding"/>
    <property type="match status" value="1"/>
</dbReference>
<dbReference type="PANTHER" id="PTHR43201">
    <property type="entry name" value="ACYL-COA SYNTHETASE"/>
    <property type="match status" value="1"/>
</dbReference>
<evidence type="ECO:0000256" key="2">
    <source>
        <dbReference type="ARBA" id="ARBA00022598"/>
    </source>
</evidence>
<protein>
    <submittedName>
        <fullName evidence="5">Acyl-CoA synthetase (AMP-forming)/AMP-acid ligase II</fullName>
        <ecNumber evidence="5">6.2.1.3</ecNumber>
    </submittedName>
</protein>
<dbReference type="RefSeq" id="WP_044618953.1">
    <property type="nucleotide sequence ID" value="NZ_CP007142.1"/>
</dbReference>
<dbReference type="PANTHER" id="PTHR43201:SF5">
    <property type="entry name" value="MEDIUM-CHAIN ACYL-COA LIGASE ACSF2, MITOCHONDRIAL"/>
    <property type="match status" value="1"/>
</dbReference>
<dbReference type="Proteomes" id="UP000032266">
    <property type="component" value="Chromosome"/>
</dbReference>
<sequence>MNITRILLDRALQHPDTAAIIDQHRGNTRLCNYQQLADAAGRTAAMFRHYGLGKGDRVLVFQTMSYELYVVLLALFQLGAVAMFLDPSAGRQHIDQCCELGQPRALIASAKAHLLRLFSSQLRRIPVKFSIGFPIPGAVSLAQSDSYIALTEISDCTDDDPALLTFTSGSTGRPKAAQRSHGFLLAQHAALQATLNPQPGDADLTTLPVFLLANLASGITSVIPDADMRAPGQIDPVPVVAQIVRHRVNRTAGSPAFYQCLLEYCAEQNMTLPGLKHIGTGGAPVFPELLRQLQQMAPNASVAAVYGSTEAEPMAEIDWQQISDDDLNAMRKGQGLLTGQPVGAIALRVITDRFGEAIGPFTASELEQQQLAAGVIGEIVVSGDHVLPGYLHGEGDNDTKFEVDGQRWHRTGDAGFFDTLGRLWLVGRSHARIEDSKGVLYPFTVECAAHFFPQIRRSAMMAWQGKRILLIEADAALDLAALNQALDWAQLDDIRRVRSIPVDRRHNAKIDYTRLQKLLE</sequence>
<reference evidence="5 6" key="1">
    <citation type="submission" date="2014-01" db="EMBL/GenBank/DDBJ databases">
        <title>Full genme sequencing of cellulolytic bacterium Gynuella sunshinyii YC6258T gen. nov., sp. nov.</title>
        <authorList>
            <person name="Khan H."/>
            <person name="Chung E.J."/>
            <person name="Chung Y.R."/>
        </authorList>
    </citation>
    <scope>NUCLEOTIDE SEQUENCE [LARGE SCALE GENOMIC DNA]</scope>
    <source>
        <strain evidence="5 6">YC6258</strain>
    </source>
</reference>
<feature type="domain" description="AMP-dependent synthetase/ligase" evidence="4">
    <location>
        <begin position="10"/>
        <end position="391"/>
    </location>
</feature>
<accession>A0A0C5VR63</accession>
<keyword evidence="3" id="KW-0812">Transmembrane</keyword>
<dbReference type="EC" id="6.2.1.3" evidence="5"/>
<organism evidence="5 6">
    <name type="scientific">Gynuella sunshinyii YC6258</name>
    <dbReference type="NCBI Taxonomy" id="1445510"/>
    <lineage>
        <taxon>Bacteria</taxon>
        <taxon>Pseudomonadati</taxon>
        <taxon>Pseudomonadota</taxon>
        <taxon>Gammaproteobacteria</taxon>
        <taxon>Oceanospirillales</taxon>
        <taxon>Saccharospirillaceae</taxon>
        <taxon>Gynuella</taxon>
    </lineage>
</organism>
<dbReference type="AlphaFoldDB" id="A0A0C5VR63"/>
<evidence type="ECO:0000256" key="3">
    <source>
        <dbReference type="SAM" id="Phobius"/>
    </source>
</evidence>
<dbReference type="InterPro" id="IPR000873">
    <property type="entry name" value="AMP-dep_synth/lig_dom"/>
</dbReference>
<dbReference type="InterPro" id="IPR020845">
    <property type="entry name" value="AMP-binding_CS"/>
</dbReference>
<dbReference type="STRING" id="1445510.YC6258_05097"/>
<dbReference type="HOGENOM" id="CLU_000022_59_12_6"/>
<dbReference type="KEGG" id="gsn:YC6258_05097"/>
<evidence type="ECO:0000313" key="6">
    <source>
        <dbReference type="Proteomes" id="UP000032266"/>
    </source>
</evidence>
<dbReference type="Gene3D" id="3.40.50.12780">
    <property type="entry name" value="N-terminal domain of ligase-like"/>
    <property type="match status" value="1"/>
</dbReference>
<keyword evidence="2 5" id="KW-0436">Ligase</keyword>
<evidence type="ECO:0000313" key="5">
    <source>
        <dbReference type="EMBL" id="AJQ97127.1"/>
    </source>
</evidence>